<evidence type="ECO:0000313" key="2">
    <source>
        <dbReference type="EMBL" id="PWN38420.1"/>
    </source>
</evidence>
<dbReference type="InParanoid" id="A0A316VM81"/>
<feature type="region of interest" description="Disordered" evidence="1">
    <location>
        <begin position="443"/>
        <end position="475"/>
    </location>
</feature>
<feature type="compositionally biased region" description="Polar residues" evidence="1">
    <location>
        <begin position="48"/>
        <end position="102"/>
    </location>
</feature>
<feature type="compositionally biased region" description="Low complexity" evidence="1">
    <location>
        <begin position="367"/>
        <end position="380"/>
    </location>
</feature>
<feature type="compositionally biased region" description="Low complexity" evidence="1">
    <location>
        <begin position="36"/>
        <end position="47"/>
    </location>
</feature>
<reference evidence="2 3" key="1">
    <citation type="journal article" date="2018" name="Mol. Biol. Evol.">
        <title>Broad Genomic Sampling Reveals a Smut Pathogenic Ancestry of the Fungal Clade Ustilaginomycotina.</title>
        <authorList>
            <person name="Kijpornyongpan T."/>
            <person name="Mondo S.J."/>
            <person name="Barry K."/>
            <person name="Sandor L."/>
            <person name="Lee J."/>
            <person name="Lipzen A."/>
            <person name="Pangilinan J."/>
            <person name="LaButti K."/>
            <person name="Hainaut M."/>
            <person name="Henrissat B."/>
            <person name="Grigoriev I.V."/>
            <person name="Spatafora J.W."/>
            <person name="Aime M.C."/>
        </authorList>
    </citation>
    <scope>NUCLEOTIDE SEQUENCE [LARGE SCALE GENOMIC DNA]</scope>
    <source>
        <strain evidence="2 3">MCA 3882</strain>
    </source>
</reference>
<dbReference type="RefSeq" id="XP_025358722.1">
    <property type="nucleotide sequence ID" value="XM_025500307.1"/>
</dbReference>
<dbReference type="Proteomes" id="UP000245771">
    <property type="component" value="Unassembled WGS sequence"/>
</dbReference>
<feature type="region of interest" description="Disordered" evidence="1">
    <location>
        <begin position="1"/>
        <end position="119"/>
    </location>
</feature>
<keyword evidence="3" id="KW-1185">Reference proteome</keyword>
<feature type="region of interest" description="Disordered" evidence="1">
    <location>
        <begin position="260"/>
        <end position="279"/>
    </location>
</feature>
<feature type="region of interest" description="Disordered" evidence="1">
    <location>
        <begin position="367"/>
        <end position="427"/>
    </location>
</feature>
<feature type="compositionally biased region" description="Low complexity" evidence="1">
    <location>
        <begin position="399"/>
        <end position="412"/>
    </location>
</feature>
<name>A0A316VM81_9BASI</name>
<dbReference type="EMBL" id="KZ819602">
    <property type="protein sequence ID" value="PWN38420.1"/>
    <property type="molecule type" value="Genomic_DNA"/>
</dbReference>
<feature type="compositionally biased region" description="Polar residues" evidence="1">
    <location>
        <begin position="134"/>
        <end position="144"/>
    </location>
</feature>
<evidence type="ECO:0000256" key="1">
    <source>
        <dbReference type="SAM" id="MobiDB-lite"/>
    </source>
</evidence>
<dbReference type="STRING" id="1280837.A0A316VM81"/>
<feature type="compositionally biased region" description="Low complexity" evidence="1">
    <location>
        <begin position="1"/>
        <end position="13"/>
    </location>
</feature>
<dbReference type="GeneID" id="37022088"/>
<feature type="compositionally biased region" description="Low complexity" evidence="1">
    <location>
        <begin position="145"/>
        <end position="156"/>
    </location>
</feature>
<feature type="compositionally biased region" description="Polar residues" evidence="1">
    <location>
        <begin position="157"/>
        <end position="183"/>
    </location>
</feature>
<dbReference type="OrthoDB" id="3366300at2759"/>
<proteinExistence type="predicted"/>
<feature type="region of interest" description="Disordered" evidence="1">
    <location>
        <begin position="134"/>
        <end position="202"/>
    </location>
</feature>
<gene>
    <name evidence="2" type="ORF">FA14DRAFT_171117</name>
</gene>
<feature type="compositionally biased region" description="Polar residues" evidence="1">
    <location>
        <begin position="413"/>
        <end position="425"/>
    </location>
</feature>
<dbReference type="AlphaFoldDB" id="A0A316VM81"/>
<evidence type="ECO:0000313" key="3">
    <source>
        <dbReference type="Proteomes" id="UP000245771"/>
    </source>
</evidence>
<feature type="compositionally biased region" description="Polar residues" evidence="1">
    <location>
        <begin position="260"/>
        <end position="275"/>
    </location>
</feature>
<protein>
    <submittedName>
        <fullName evidence="2">Uncharacterized protein</fullName>
    </submittedName>
</protein>
<feature type="compositionally biased region" description="Polar residues" evidence="1">
    <location>
        <begin position="457"/>
        <end position="473"/>
    </location>
</feature>
<accession>A0A316VM81</accession>
<organism evidence="2 3">
    <name type="scientific">Meira miltonrushii</name>
    <dbReference type="NCBI Taxonomy" id="1280837"/>
    <lineage>
        <taxon>Eukaryota</taxon>
        <taxon>Fungi</taxon>
        <taxon>Dikarya</taxon>
        <taxon>Basidiomycota</taxon>
        <taxon>Ustilaginomycotina</taxon>
        <taxon>Exobasidiomycetes</taxon>
        <taxon>Exobasidiales</taxon>
        <taxon>Brachybasidiaceae</taxon>
        <taxon>Meira</taxon>
    </lineage>
</organism>
<sequence length="547" mass="57718">MASGSSGSFFGAAQNVGGFGSSPMRSGLNTGGGGSSFSTGQQQQQSSPLSANNPNKQDMSSSTFSFGGSPQQPITSFRQPEQSGTPRQSSFRNLRRSTSGGNPISAAFGQGSHLDTTTPKSVRWEDAPEFPMQQYQQPTNQGFGSSTSYSQSLSNSFGQQQRSSTFGASRSPYQLSNSTTNIYPNIYPSQPPMQPQQNKPAEQNQFAAFAPQSSLAVTQTNNTPAKSAFNSSLASLSRPLSVSTTPARATVSKAASIVKQATTTQTPLPNPSQNAHPPKEAVITPRSAIVNRIKWNLAALLLNWFLPRIHPITTSYWLLLSATLNVFGGDSDVQLASALSWLRNACFVVLLANLAEAFIRLQTYQDTPASSASGPGSGTTIGQTARRPSLANPPNRIVSSSSPNNAAPTNTSLSNARNTPRQYAQGSPLRDSILRASASANAFEGTSSPLGEGFRGPSNSPRLQSGRKSSSSPAAAYLARRQDRLVSGSGLADNSFTGMGEYDDSADFSHDSIEVNRAIRALSASYQRELSQSLSNETGSGRGSVAV</sequence>